<evidence type="ECO:0000313" key="1">
    <source>
        <dbReference type="EMBL" id="TXD75027.1"/>
    </source>
</evidence>
<dbReference type="Proteomes" id="UP000321497">
    <property type="component" value="Unassembled WGS sequence"/>
</dbReference>
<proteinExistence type="predicted"/>
<dbReference type="InterPro" id="IPR029069">
    <property type="entry name" value="HotDog_dom_sf"/>
</dbReference>
<dbReference type="EMBL" id="VORT01000001">
    <property type="protein sequence ID" value="TXD75027.1"/>
    <property type="molecule type" value="Genomic_DNA"/>
</dbReference>
<dbReference type="RefSeq" id="WP_111842754.1">
    <property type="nucleotide sequence ID" value="NZ_UEGI01000001.1"/>
</dbReference>
<dbReference type="SUPFAM" id="SSF54637">
    <property type="entry name" value="Thioesterase/thiol ester dehydrase-isomerase"/>
    <property type="match status" value="1"/>
</dbReference>
<keyword evidence="2" id="KW-1185">Reference proteome</keyword>
<dbReference type="InterPro" id="IPR016776">
    <property type="entry name" value="ApeP-like_dehydratase"/>
</dbReference>
<dbReference type="Pfam" id="PF22817">
    <property type="entry name" value="ApeP-like"/>
    <property type="match status" value="1"/>
</dbReference>
<dbReference type="Gene3D" id="3.10.129.10">
    <property type="entry name" value="Hotdog Thioesterase"/>
    <property type="match status" value="1"/>
</dbReference>
<name>A0A5C6Z4K2_9FLAO</name>
<gene>
    <name evidence="1" type="ORF">ESU54_02205</name>
</gene>
<dbReference type="AlphaFoldDB" id="A0A5C6Z4K2"/>
<comment type="caution">
    <text evidence="1">The sequence shown here is derived from an EMBL/GenBank/DDBJ whole genome shotgun (WGS) entry which is preliminary data.</text>
</comment>
<reference evidence="1 2" key="1">
    <citation type="submission" date="2019-08" db="EMBL/GenBank/DDBJ databases">
        <title>Genome of Aequorivita antarctica SW49 (type strain).</title>
        <authorList>
            <person name="Bowman J.P."/>
        </authorList>
    </citation>
    <scope>NUCLEOTIDE SEQUENCE [LARGE SCALE GENOMIC DNA]</scope>
    <source>
        <strain evidence="1 2">SW49</strain>
    </source>
</reference>
<organism evidence="1 2">
    <name type="scientific">Aequorivita antarctica</name>
    <dbReference type="NCBI Taxonomy" id="153266"/>
    <lineage>
        <taxon>Bacteria</taxon>
        <taxon>Pseudomonadati</taxon>
        <taxon>Bacteroidota</taxon>
        <taxon>Flavobacteriia</taxon>
        <taxon>Flavobacteriales</taxon>
        <taxon>Flavobacteriaceae</taxon>
        <taxon>Aequorivita</taxon>
    </lineage>
</organism>
<protein>
    <submittedName>
        <fullName evidence="1">ABC transporter permease</fullName>
    </submittedName>
</protein>
<evidence type="ECO:0000313" key="2">
    <source>
        <dbReference type="Proteomes" id="UP000321497"/>
    </source>
</evidence>
<accession>A0A5C6Z4K2</accession>
<dbReference type="OrthoDB" id="826697at2"/>
<sequence length="152" mass="16734">MKNSDISNIDVSNFLPHREPMLMVTSVLEIDDNSVTTLFLISKDCIFLKDGKLSETGLIENAAQAASAVVGQSFFEKDDLEGKGNKLVGYISAIKKVEIFQLPNVGETIITKAKLLSRFDTGEVTLCSLEAETYLDENLIVSSTMNFLIHEV</sequence>